<protein>
    <submittedName>
        <fullName evidence="4">GNAT family N-acetyltransferase</fullName>
    </submittedName>
</protein>
<dbReference type="Proteomes" id="UP000321363">
    <property type="component" value="Unassembled WGS sequence"/>
</dbReference>
<dbReference type="CDD" id="cd04301">
    <property type="entry name" value="NAT_SF"/>
    <property type="match status" value="2"/>
</dbReference>
<evidence type="ECO:0000259" key="3">
    <source>
        <dbReference type="PROSITE" id="PS51186"/>
    </source>
</evidence>
<evidence type="ECO:0000313" key="5">
    <source>
        <dbReference type="Proteomes" id="UP000321363"/>
    </source>
</evidence>
<evidence type="ECO:0000313" key="4">
    <source>
        <dbReference type="EMBL" id="TXC91816.1"/>
    </source>
</evidence>
<dbReference type="Pfam" id="PF00583">
    <property type="entry name" value="Acetyltransf_1"/>
    <property type="match status" value="1"/>
</dbReference>
<keyword evidence="1 4" id="KW-0808">Transferase</keyword>
<dbReference type="PROSITE" id="PS51186">
    <property type="entry name" value="GNAT"/>
    <property type="match status" value="2"/>
</dbReference>
<dbReference type="RefSeq" id="WP_146946562.1">
    <property type="nucleotide sequence ID" value="NZ_VOQF01000003.1"/>
</dbReference>
<keyword evidence="5" id="KW-1185">Reference proteome</keyword>
<dbReference type="InterPro" id="IPR000182">
    <property type="entry name" value="GNAT_dom"/>
</dbReference>
<sequence>MKIQQPSIKLKSHLTQEDYEDIKDLMKYCLEEDITLKLELDYKMKSSVKSDNTERINEFMFYDDKTLIGYIGICQFSGEALEVNGLVHPHYRRMGVFNRLFSLVKDEWHKRKIQDMLLLSDHNSFSGIEFIKQTSAQYDNSEYEMFLKKELIKNEFESDVLTFRKATNKDALEIARQNAIYFDMILDATDLISPEEEARRGVDIYIVELGEEVVGKVQIGVDDGIGGIYGLGVLPQYRRKGFGKEIILKAVNKLKEKQVKEIMLQVAVKNKTALNLYKSCGFVEQSKMDYYKLTKSNKIISI</sequence>
<feature type="domain" description="N-acetyltransferase" evidence="3">
    <location>
        <begin position="161"/>
        <end position="300"/>
    </location>
</feature>
<keyword evidence="2" id="KW-0012">Acyltransferase</keyword>
<dbReference type="GO" id="GO:0016747">
    <property type="term" value="F:acyltransferase activity, transferring groups other than amino-acyl groups"/>
    <property type="evidence" value="ECO:0007669"/>
    <property type="project" value="InterPro"/>
</dbReference>
<proteinExistence type="predicted"/>
<dbReference type="EMBL" id="VOQF01000003">
    <property type="protein sequence ID" value="TXC91816.1"/>
    <property type="molecule type" value="Genomic_DNA"/>
</dbReference>
<evidence type="ECO:0000256" key="2">
    <source>
        <dbReference type="ARBA" id="ARBA00023315"/>
    </source>
</evidence>
<name>A0A5C6W7N7_9BACI</name>
<gene>
    <name evidence="4" type="ORF">FS935_05375</name>
</gene>
<dbReference type="AlphaFoldDB" id="A0A5C6W7N7"/>
<dbReference type="PANTHER" id="PTHR43420:SF12">
    <property type="entry name" value="N-ACETYLTRANSFERASE DOMAIN-CONTAINING PROTEIN"/>
    <property type="match status" value="1"/>
</dbReference>
<evidence type="ECO:0000256" key="1">
    <source>
        <dbReference type="ARBA" id="ARBA00022679"/>
    </source>
</evidence>
<reference evidence="4 5" key="1">
    <citation type="journal article" date="2005" name="Int. J. Syst. Evol. Microbiol.">
        <title>Bacillus litoralis sp. nov., isolated from a tidal flat of the Yellow Sea in Korea.</title>
        <authorList>
            <person name="Yoon J.H."/>
            <person name="Oh T.K."/>
        </authorList>
    </citation>
    <scope>NUCLEOTIDE SEQUENCE [LARGE SCALE GENOMIC DNA]</scope>
    <source>
        <strain evidence="4 5">SW-211</strain>
    </source>
</reference>
<dbReference type="PANTHER" id="PTHR43420">
    <property type="entry name" value="ACETYLTRANSFERASE"/>
    <property type="match status" value="1"/>
</dbReference>
<dbReference type="SUPFAM" id="SSF55729">
    <property type="entry name" value="Acyl-CoA N-acyltransferases (Nat)"/>
    <property type="match status" value="1"/>
</dbReference>
<dbReference type="Gene3D" id="3.40.630.30">
    <property type="match status" value="2"/>
</dbReference>
<dbReference type="InterPro" id="IPR050680">
    <property type="entry name" value="YpeA/RimI_acetyltransf"/>
</dbReference>
<organism evidence="4 5">
    <name type="scientific">Metabacillus litoralis</name>
    <dbReference type="NCBI Taxonomy" id="152268"/>
    <lineage>
        <taxon>Bacteria</taxon>
        <taxon>Bacillati</taxon>
        <taxon>Bacillota</taxon>
        <taxon>Bacilli</taxon>
        <taxon>Bacillales</taxon>
        <taxon>Bacillaceae</taxon>
        <taxon>Metabacillus</taxon>
    </lineage>
</organism>
<dbReference type="OrthoDB" id="7163760at2"/>
<feature type="domain" description="N-acetyltransferase" evidence="3">
    <location>
        <begin position="9"/>
        <end position="150"/>
    </location>
</feature>
<dbReference type="InterPro" id="IPR016181">
    <property type="entry name" value="Acyl_CoA_acyltransferase"/>
</dbReference>
<accession>A0A5C6W7N7</accession>
<comment type="caution">
    <text evidence="4">The sequence shown here is derived from an EMBL/GenBank/DDBJ whole genome shotgun (WGS) entry which is preliminary data.</text>
</comment>